<sequence length="153" mass="16777">MEKPPIDIDGYLSSRRRGHTPFALASLVQLLTACMSVIIIVLVIQEGARLRERVAVQSRDIEELSALKSVVSDYQREVVAMKAQREVEVTFTRERLQALEAKIQDGAPTQGHINQQSGPGKSLVGHRAKRAVNSVTWPAGYGYGAGGKYESCL</sequence>
<evidence type="ECO:0000256" key="1">
    <source>
        <dbReference type="SAM" id="Phobius"/>
    </source>
</evidence>
<dbReference type="EMBL" id="OV696702">
    <property type="protein sequence ID" value="CAH1249470.1"/>
    <property type="molecule type" value="Genomic_DNA"/>
</dbReference>
<feature type="transmembrane region" description="Helical" evidence="1">
    <location>
        <begin position="22"/>
        <end position="44"/>
    </location>
</feature>
<reference evidence="2" key="1">
    <citation type="submission" date="2022-01" db="EMBL/GenBank/DDBJ databases">
        <authorList>
            <person name="Braso-Vives M."/>
        </authorList>
    </citation>
    <scope>NUCLEOTIDE SEQUENCE</scope>
</reference>
<accession>A0A8J9Z985</accession>
<keyword evidence="1" id="KW-1133">Transmembrane helix</keyword>
<evidence type="ECO:0000313" key="3">
    <source>
        <dbReference type="Proteomes" id="UP000838412"/>
    </source>
</evidence>
<gene>
    <name evidence="2" type="primary">Hypp8615</name>
    <name evidence="2" type="ORF">BLAG_LOCUS10563</name>
</gene>
<organism evidence="2 3">
    <name type="scientific">Branchiostoma lanceolatum</name>
    <name type="common">Common lancelet</name>
    <name type="synonym">Amphioxus lanceolatum</name>
    <dbReference type="NCBI Taxonomy" id="7740"/>
    <lineage>
        <taxon>Eukaryota</taxon>
        <taxon>Metazoa</taxon>
        <taxon>Chordata</taxon>
        <taxon>Cephalochordata</taxon>
        <taxon>Leptocardii</taxon>
        <taxon>Amphioxiformes</taxon>
        <taxon>Branchiostomatidae</taxon>
        <taxon>Branchiostoma</taxon>
    </lineage>
</organism>
<keyword evidence="1" id="KW-0472">Membrane</keyword>
<name>A0A8J9Z985_BRALA</name>
<proteinExistence type="predicted"/>
<keyword evidence="3" id="KW-1185">Reference proteome</keyword>
<protein>
    <submittedName>
        <fullName evidence="2">Hypp8615 protein</fullName>
    </submittedName>
</protein>
<dbReference type="Proteomes" id="UP000838412">
    <property type="component" value="Chromosome 17"/>
</dbReference>
<dbReference type="AlphaFoldDB" id="A0A8J9Z985"/>
<evidence type="ECO:0000313" key="2">
    <source>
        <dbReference type="EMBL" id="CAH1249470.1"/>
    </source>
</evidence>
<dbReference type="PROSITE" id="PS51257">
    <property type="entry name" value="PROKAR_LIPOPROTEIN"/>
    <property type="match status" value="1"/>
</dbReference>
<keyword evidence="1" id="KW-0812">Transmembrane</keyword>